<reference evidence="1 2" key="1">
    <citation type="submission" date="2016-10" db="EMBL/GenBank/DDBJ databases">
        <authorList>
            <person name="de Groot N.N."/>
        </authorList>
    </citation>
    <scope>NUCLEOTIDE SEQUENCE [LARGE SCALE GENOMIC DNA]</scope>
    <source>
        <strain evidence="1 2">DSM 18438</strain>
    </source>
</reference>
<dbReference type="SUPFAM" id="SSF56112">
    <property type="entry name" value="Protein kinase-like (PK-like)"/>
    <property type="match status" value="1"/>
</dbReference>
<dbReference type="AlphaFoldDB" id="A0A1I1IDC5"/>
<dbReference type="RefSeq" id="WP_091963836.1">
    <property type="nucleotide sequence ID" value="NZ_FOLH01000004.1"/>
</dbReference>
<dbReference type="SUPFAM" id="SSF52540">
    <property type="entry name" value="P-loop containing nucleoside triphosphate hydrolases"/>
    <property type="match status" value="1"/>
</dbReference>
<dbReference type="InterPro" id="IPR052732">
    <property type="entry name" value="Cell-binding_unc_protein"/>
</dbReference>
<dbReference type="EMBL" id="FOLH01000004">
    <property type="protein sequence ID" value="SFC34224.1"/>
    <property type="molecule type" value="Genomic_DNA"/>
</dbReference>
<dbReference type="STRING" id="1122252.SAMN05660443_2369"/>
<dbReference type="InterPro" id="IPR027417">
    <property type="entry name" value="P-loop_NTPase"/>
</dbReference>
<dbReference type="InterPro" id="IPR011009">
    <property type="entry name" value="Kinase-like_dom_sf"/>
</dbReference>
<accession>A0A1I1IDC5</accession>
<protein>
    <submittedName>
        <fullName evidence="1">Uncharacterized protein</fullName>
    </submittedName>
</protein>
<dbReference type="Gene3D" id="3.90.1200.10">
    <property type="match status" value="1"/>
</dbReference>
<keyword evidence="2" id="KW-1185">Reference proteome</keyword>
<sequence>MTETLIQTLKTSAAFPHPAEAIQVRETHISWVLLTGDFAYKIKKPVDFGFLDYSTLEKRKEFLELEMQLNKRLAPDFYLEVLPISGSPEAPRVGDASDPFEYALKMRQFDDSQLLNGLQQRGELKEEHLLQLAGEIADFHGQLAGQTPPDDLGTASAIWAPAQQNFDQIRGLLTDEEALKQLDLLQAWSVDTFERLQETFNQRHAQGYVRECHGDLHLGNATLWQGKVVAFDCIEFNPGFRWCDVISDLAFLLMDLEDRGLKKLANITLNYYLEKTGDYEGLQLLCFYKVYRALVRAKINLFRLGQPGLDDEDKATVMRQYRSYTDLAESYTDFNPPYLMITYGVSGSGKSTLTENVVRELGGIRIRSDVERKRLFGLDAEANSQSSISGGIYTPEATEQTYQRLTELADLVLRSCFPVTMDATNLKRAQRDRLRAVAENLGLPSLIIALKADEATLKRRITKRQQAGEKVAEADLAVLEQQLANREPLAEGELACAVTVDTDAPAASQTLVKLIRDHLKLDD</sequence>
<proteinExistence type="predicted"/>
<organism evidence="1 2">
    <name type="scientific">Marinospirillum celere</name>
    <dbReference type="NCBI Taxonomy" id="1122252"/>
    <lineage>
        <taxon>Bacteria</taxon>
        <taxon>Pseudomonadati</taxon>
        <taxon>Pseudomonadota</taxon>
        <taxon>Gammaproteobacteria</taxon>
        <taxon>Oceanospirillales</taxon>
        <taxon>Oceanospirillaceae</taxon>
        <taxon>Marinospirillum</taxon>
    </lineage>
</organism>
<dbReference type="OrthoDB" id="9810277at2"/>
<dbReference type="Pfam" id="PF13671">
    <property type="entry name" value="AAA_33"/>
    <property type="match status" value="1"/>
</dbReference>
<evidence type="ECO:0000313" key="2">
    <source>
        <dbReference type="Proteomes" id="UP000199058"/>
    </source>
</evidence>
<evidence type="ECO:0000313" key="1">
    <source>
        <dbReference type="EMBL" id="SFC34224.1"/>
    </source>
</evidence>
<dbReference type="PANTHER" id="PTHR43883">
    <property type="entry name" value="SLR0207 PROTEIN"/>
    <property type="match status" value="1"/>
</dbReference>
<name>A0A1I1IDC5_9GAMM</name>
<gene>
    <name evidence="1" type="ORF">SAMN05660443_2369</name>
</gene>
<dbReference type="PANTHER" id="PTHR43883:SF1">
    <property type="entry name" value="GLUCONOKINASE"/>
    <property type="match status" value="1"/>
</dbReference>
<dbReference type="Gene3D" id="3.40.50.300">
    <property type="entry name" value="P-loop containing nucleotide triphosphate hydrolases"/>
    <property type="match status" value="1"/>
</dbReference>
<dbReference type="Proteomes" id="UP000199058">
    <property type="component" value="Unassembled WGS sequence"/>
</dbReference>